<dbReference type="RefSeq" id="WP_133545741.1">
    <property type="nucleotide sequence ID" value="NZ_SNYQ01000009.1"/>
</dbReference>
<keyword evidence="1" id="KW-0732">Signal</keyword>
<evidence type="ECO:0000313" key="3">
    <source>
        <dbReference type="Proteomes" id="UP000295657"/>
    </source>
</evidence>
<dbReference type="Proteomes" id="UP000295657">
    <property type="component" value="Unassembled WGS sequence"/>
</dbReference>
<sequence length="148" mass="16511">MKNLFKTSLALTLAALSFNVMANDNTPTDRAIEAAISAQHYQGVTSHNQYKEVIHQLDQKLAALQHSNDSNAFKTLAKEGYQLALSARELAPSQFVERDDAQDNKQQRLDINYQQYRLGKIAARLEQAAAQADIQLASARNLVSQLHM</sequence>
<evidence type="ECO:0000256" key="1">
    <source>
        <dbReference type="SAM" id="SignalP"/>
    </source>
</evidence>
<dbReference type="EMBL" id="SNYQ01000009">
    <property type="protein sequence ID" value="TDQ56674.1"/>
    <property type="molecule type" value="Genomic_DNA"/>
</dbReference>
<keyword evidence="3" id="KW-1185">Reference proteome</keyword>
<accession>A0A4R6V6K2</accession>
<comment type="caution">
    <text evidence="2">The sequence shown here is derived from an EMBL/GenBank/DDBJ whole genome shotgun (WGS) entry which is preliminary data.</text>
</comment>
<proteinExistence type="predicted"/>
<feature type="chain" id="PRO_5020823978" evidence="1">
    <location>
        <begin position="23"/>
        <end position="148"/>
    </location>
</feature>
<protein>
    <submittedName>
        <fullName evidence="2">Uncharacterized protein</fullName>
    </submittedName>
</protein>
<name>A0A4R6V6K2_9PAST</name>
<evidence type="ECO:0000313" key="2">
    <source>
        <dbReference type="EMBL" id="TDQ56674.1"/>
    </source>
</evidence>
<dbReference type="OrthoDB" id="5675956at2"/>
<feature type="signal peptide" evidence="1">
    <location>
        <begin position="1"/>
        <end position="22"/>
    </location>
</feature>
<gene>
    <name evidence="2" type="ORF">EDC45_1884</name>
</gene>
<organism evidence="2 3">
    <name type="scientific">Mesocricetibacter intestinalis</name>
    <dbReference type="NCBI Taxonomy" id="1521930"/>
    <lineage>
        <taxon>Bacteria</taxon>
        <taxon>Pseudomonadati</taxon>
        <taxon>Pseudomonadota</taxon>
        <taxon>Gammaproteobacteria</taxon>
        <taxon>Pasteurellales</taxon>
        <taxon>Pasteurellaceae</taxon>
        <taxon>Mesocricetibacter</taxon>
    </lineage>
</organism>
<dbReference type="AlphaFoldDB" id="A0A4R6V6K2"/>
<reference evidence="2 3" key="1">
    <citation type="submission" date="2019-03" db="EMBL/GenBank/DDBJ databases">
        <title>Genomic Encyclopedia of Type Strains, Phase IV (KMG-IV): sequencing the most valuable type-strain genomes for metagenomic binning, comparative biology and taxonomic classification.</title>
        <authorList>
            <person name="Goeker M."/>
        </authorList>
    </citation>
    <scope>NUCLEOTIDE SEQUENCE [LARGE SCALE GENOMIC DNA]</scope>
    <source>
        <strain evidence="2 3">DSM 28403</strain>
    </source>
</reference>